<dbReference type="InterPro" id="IPR003615">
    <property type="entry name" value="HNH_nuc"/>
</dbReference>
<dbReference type="SMART" id="SM00507">
    <property type="entry name" value="HNHc"/>
    <property type="match status" value="1"/>
</dbReference>
<dbReference type="GO" id="GO:0004519">
    <property type="term" value="F:endonuclease activity"/>
    <property type="evidence" value="ECO:0007669"/>
    <property type="project" value="UniProtKB-KW"/>
</dbReference>
<dbReference type="Gene3D" id="1.10.30.50">
    <property type="match status" value="1"/>
</dbReference>
<keyword evidence="2" id="KW-0378">Hydrolase</keyword>
<feature type="domain" description="HNH nuclease" evidence="1">
    <location>
        <begin position="61"/>
        <end position="112"/>
    </location>
</feature>
<organism evidence="2 3">
    <name type="scientific">Streptomyces pratens</name>
    <dbReference type="NCBI Taxonomy" id="887456"/>
    <lineage>
        <taxon>Bacteria</taxon>
        <taxon>Bacillati</taxon>
        <taxon>Actinomycetota</taxon>
        <taxon>Actinomycetes</taxon>
        <taxon>Kitasatosporales</taxon>
        <taxon>Streptomycetaceae</taxon>
        <taxon>Streptomyces</taxon>
    </lineage>
</organism>
<dbReference type="Proteomes" id="UP001596242">
    <property type="component" value="Unassembled WGS sequence"/>
</dbReference>
<evidence type="ECO:0000313" key="2">
    <source>
        <dbReference type="EMBL" id="MFC6060164.1"/>
    </source>
</evidence>
<proteinExistence type="predicted"/>
<evidence type="ECO:0000313" key="3">
    <source>
        <dbReference type="Proteomes" id="UP001596242"/>
    </source>
</evidence>
<dbReference type="RefSeq" id="WP_386405735.1">
    <property type="nucleotide sequence ID" value="NZ_JBHSPT010000108.1"/>
</dbReference>
<evidence type="ECO:0000259" key="1">
    <source>
        <dbReference type="SMART" id="SM00507"/>
    </source>
</evidence>
<name>A0ABW1M9R9_9ACTN</name>
<dbReference type="PANTHER" id="PTHR33877:SF2">
    <property type="entry name" value="OS07G0170200 PROTEIN"/>
    <property type="match status" value="1"/>
</dbReference>
<dbReference type="InterPro" id="IPR052892">
    <property type="entry name" value="NA-targeting_endonuclease"/>
</dbReference>
<dbReference type="Pfam" id="PF14279">
    <property type="entry name" value="HNH_5"/>
    <property type="match status" value="1"/>
</dbReference>
<protein>
    <submittedName>
        <fullName evidence="2">HNH endonuclease</fullName>
    </submittedName>
</protein>
<sequence>MANAEAKRAYDRVYSARWRAENPDHIALWRAENPDRVRLYVHKRRARKYAAENDGWTDADLAQRAEETDAYGCFWCGSDPGEDWHRDHIFPLSRGGSNRLENITISCAPCNLSKNARIAYEEWTPPIAEEPTP</sequence>
<keyword evidence="2" id="KW-0540">Nuclease</keyword>
<reference evidence="3" key="1">
    <citation type="journal article" date="2019" name="Int. J. Syst. Evol. Microbiol.">
        <title>The Global Catalogue of Microorganisms (GCM) 10K type strain sequencing project: providing services to taxonomists for standard genome sequencing and annotation.</title>
        <authorList>
            <consortium name="The Broad Institute Genomics Platform"/>
            <consortium name="The Broad Institute Genome Sequencing Center for Infectious Disease"/>
            <person name="Wu L."/>
            <person name="Ma J."/>
        </authorList>
    </citation>
    <scope>NUCLEOTIDE SEQUENCE [LARGE SCALE GENOMIC DNA]</scope>
    <source>
        <strain evidence="3">JCM 12763</strain>
    </source>
</reference>
<comment type="caution">
    <text evidence="2">The sequence shown here is derived from an EMBL/GenBank/DDBJ whole genome shotgun (WGS) entry which is preliminary data.</text>
</comment>
<dbReference type="EMBL" id="JBHSPT010000108">
    <property type="protein sequence ID" value="MFC6060164.1"/>
    <property type="molecule type" value="Genomic_DNA"/>
</dbReference>
<dbReference type="CDD" id="cd00085">
    <property type="entry name" value="HNHc"/>
    <property type="match status" value="1"/>
</dbReference>
<keyword evidence="3" id="KW-1185">Reference proteome</keyword>
<keyword evidence="2" id="KW-0255">Endonuclease</keyword>
<gene>
    <name evidence="2" type="ORF">ACFP50_33640</name>
</gene>
<dbReference type="InterPro" id="IPR029471">
    <property type="entry name" value="HNH_5"/>
</dbReference>
<accession>A0ABW1M9R9</accession>
<dbReference type="PANTHER" id="PTHR33877">
    <property type="entry name" value="SLL1193 PROTEIN"/>
    <property type="match status" value="1"/>
</dbReference>